<evidence type="ECO:0000256" key="8">
    <source>
        <dbReference type="ARBA" id="ARBA00023242"/>
    </source>
</evidence>
<dbReference type="EMBL" id="MCGT01000004">
    <property type="protein sequence ID" value="ORX60492.1"/>
    <property type="molecule type" value="Genomic_DNA"/>
</dbReference>
<keyword evidence="6 10" id="KW-0498">Mitosis</keyword>
<dbReference type="SUPFAM" id="SSF48371">
    <property type="entry name" value="ARM repeat"/>
    <property type="match status" value="1"/>
</dbReference>
<dbReference type="InterPro" id="IPR016024">
    <property type="entry name" value="ARM-type_fold"/>
</dbReference>
<proteinExistence type="inferred from homology"/>
<dbReference type="OrthoDB" id="436262at2759"/>
<protein>
    <recommendedName>
        <fullName evidence="10">Condensin complex subunit 1</fullName>
    </recommendedName>
</protein>
<dbReference type="InterPro" id="IPR007673">
    <property type="entry name" value="Condensin_cplx_su1"/>
</dbReference>
<feature type="region of interest" description="Disordered" evidence="11">
    <location>
        <begin position="464"/>
        <end position="531"/>
    </location>
</feature>
<dbReference type="PANTHER" id="PTHR14222:SF2">
    <property type="entry name" value="CONDENSIN COMPLEX SUBUNIT 1"/>
    <property type="match status" value="1"/>
</dbReference>
<evidence type="ECO:0000256" key="4">
    <source>
        <dbReference type="ARBA" id="ARBA00022454"/>
    </source>
</evidence>
<comment type="function">
    <text evidence="10">Regulatory subunit of the condensin complex, a complex required for conversion of interphase chromatin into mitotic-like condense chromosomes. The condensin complex probably introduces positive supercoils into relaxed DNA in the presence of type I topoisomerases and converts nicked DNA into positive knotted forms in the presence of type II topoisomerases.</text>
</comment>
<dbReference type="GO" id="GO:0000779">
    <property type="term" value="C:condensed chromosome, centromeric region"/>
    <property type="evidence" value="ECO:0007669"/>
    <property type="project" value="TreeGrafter"/>
</dbReference>
<evidence type="ECO:0000256" key="1">
    <source>
        <dbReference type="ARBA" id="ARBA00004123"/>
    </source>
</evidence>
<comment type="caution">
    <text evidence="14">The sequence shown here is derived from an EMBL/GenBank/DDBJ whole genome shotgun (WGS) entry which is preliminary data.</text>
</comment>
<evidence type="ECO:0000259" key="13">
    <source>
        <dbReference type="Pfam" id="PF12922"/>
    </source>
</evidence>
<evidence type="ECO:0000256" key="9">
    <source>
        <dbReference type="ARBA" id="ARBA00023306"/>
    </source>
</evidence>
<dbReference type="PANTHER" id="PTHR14222">
    <property type="entry name" value="CONDENSIN"/>
    <property type="match status" value="1"/>
</dbReference>
<feature type="compositionally biased region" description="Polar residues" evidence="11">
    <location>
        <begin position="543"/>
        <end position="561"/>
    </location>
</feature>
<keyword evidence="8" id="KW-0539">Nucleus</keyword>
<gene>
    <name evidence="14" type="ORF">DM01DRAFT_1300277</name>
</gene>
<evidence type="ECO:0000256" key="5">
    <source>
        <dbReference type="ARBA" id="ARBA00022618"/>
    </source>
</evidence>
<dbReference type="GO" id="GO:0007076">
    <property type="term" value="P:mitotic chromosome condensation"/>
    <property type="evidence" value="ECO:0007669"/>
    <property type="project" value="InterPro"/>
</dbReference>
<feature type="region of interest" description="Disordered" evidence="11">
    <location>
        <begin position="1323"/>
        <end position="1360"/>
    </location>
</feature>
<dbReference type="GO" id="GO:0005634">
    <property type="term" value="C:nucleus"/>
    <property type="evidence" value="ECO:0007669"/>
    <property type="project" value="UniProtKB-SubCell"/>
</dbReference>
<evidence type="ECO:0000256" key="2">
    <source>
        <dbReference type="ARBA" id="ARBA00004286"/>
    </source>
</evidence>
<keyword evidence="15" id="KW-1185">Reference proteome</keyword>
<dbReference type="GO" id="GO:0042393">
    <property type="term" value="F:histone binding"/>
    <property type="evidence" value="ECO:0007669"/>
    <property type="project" value="TreeGrafter"/>
</dbReference>
<dbReference type="PIRSF" id="PIRSF017127">
    <property type="entry name" value="Condensin_D2"/>
    <property type="match status" value="1"/>
</dbReference>
<feature type="compositionally biased region" description="Acidic residues" evidence="11">
    <location>
        <begin position="562"/>
        <end position="574"/>
    </location>
</feature>
<dbReference type="STRING" id="101127.A0A1X2GSN8"/>
<keyword evidence="9 10" id="KW-0131">Cell cycle</keyword>
<evidence type="ECO:0000256" key="11">
    <source>
        <dbReference type="SAM" id="MobiDB-lite"/>
    </source>
</evidence>
<feature type="compositionally biased region" description="Polar residues" evidence="11">
    <location>
        <begin position="1349"/>
        <end position="1360"/>
    </location>
</feature>
<dbReference type="GO" id="GO:0010032">
    <property type="term" value="P:meiotic chromosome condensation"/>
    <property type="evidence" value="ECO:0007669"/>
    <property type="project" value="TreeGrafter"/>
</dbReference>
<dbReference type="InterPro" id="IPR026971">
    <property type="entry name" value="CND1/NCAPD3"/>
</dbReference>
<organism evidence="14 15">
    <name type="scientific">Hesseltinella vesiculosa</name>
    <dbReference type="NCBI Taxonomy" id="101127"/>
    <lineage>
        <taxon>Eukaryota</taxon>
        <taxon>Fungi</taxon>
        <taxon>Fungi incertae sedis</taxon>
        <taxon>Mucoromycota</taxon>
        <taxon>Mucoromycotina</taxon>
        <taxon>Mucoromycetes</taxon>
        <taxon>Mucorales</taxon>
        <taxon>Cunninghamellaceae</taxon>
        <taxon>Hesseltinella</taxon>
    </lineage>
</organism>
<feature type="region of interest" description="Disordered" evidence="11">
    <location>
        <begin position="887"/>
        <end position="950"/>
    </location>
</feature>
<evidence type="ECO:0000259" key="12">
    <source>
        <dbReference type="Pfam" id="PF12717"/>
    </source>
</evidence>
<name>A0A1X2GSN8_9FUNG</name>
<comment type="similarity">
    <text evidence="3 10">Belongs to the CND1 (condensin subunit 1) family.</text>
</comment>
<keyword evidence="5 10" id="KW-0132">Cell division</keyword>
<evidence type="ECO:0000313" key="14">
    <source>
        <dbReference type="EMBL" id="ORX60492.1"/>
    </source>
</evidence>
<dbReference type="InterPro" id="IPR011989">
    <property type="entry name" value="ARM-like"/>
</dbReference>
<evidence type="ECO:0000313" key="15">
    <source>
        <dbReference type="Proteomes" id="UP000242146"/>
    </source>
</evidence>
<feature type="compositionally biased region" description="Acidic residues" evidence="11">
    <location>
        <begin position="1332"/>
        <end position="1347"/>
    </location>
</feature>
<dbReference type="Proteomes" id="UP000242146">
    <property type="component" value="Unassembled WGS sequence"/>
</dbReference>
<feature type="region of interest" description="Disordered" evidence="11">
    <location>
        <begin position="543"/>
        <end position="592"/>
    </location>
</feature>
<evidence type="ECO:0000256" key="3">
    <source>
        <dbReference type="ARBA" id="ARBA00009606"/>
    </source>
</evidence>
<dbReference type="GO" id="GO:0000796">
    <property type="term" value="C:condensin complex"/>
    <property type="evidence" value="ECO:0007669"/>
    <property type="project" value="TreeGrafter"/>
</dbReference>
<evidence type="ECO:0000256" key="10">
    <source>
        <dbReference type="PIRNR" id="PIRNR017127"/>
    </source>
</evidence>
<feature type="compositionally biased region" description="Low complexity" evidence="11">
    <location>
        <begin position="919"/>
        <end position="939"/>
    </location>
</feature>
<dbReference type="Gene3D" id="1.25.10.10">
    <property type="entry name" value="Leucine-rich Repeat Variant"/>
    <property type="match status" value="1"/>
</dbReference>
<dbReference type="InterPro" id="IPR024324">
    <property type="entry name" value="Condensin_cplx_su1_N"/>
</dbReference>
<dbReference type="Pfam" id="PF12717">
    <property type="entry name" value="Cnd1"/>
    <property type="match status" value="1"/>
</dbReference>
<keyword evidence="4" id="KW-0158">Chromosome</keyword>
<accession>A0A1X2GSN8</accession>
<dbReference type="InterPro" id="IPR032682">
    <property type="entry name" value="Cnd1_C"/>
</dbReference>
<comment type="subcellular location">
    <subcellularLocation>
        <location evidence="2">Chromosome</location>
    </subcellularLocation>
    <subcellularLocation>
        <location evidence="1">Nucleus</location>
    </subcellularLocation>
</comment>
<evidence type="ECO:0000256" key="6">
    <source>
        <dbReference type="ARBA" id="ARBA00022776"/>
    </source>
</evidence>
<evidence type="ECO:0000256" key="7">
    <source>
        <dbReference type="ARBA" id="ARBA00023067"/>
    </source>
</evidence>
<feature type="domain" description="Condensin complex subunit 1 C-terminal" evidence="12">
    <location>
        <begin position="1094"/>
        <end position="1258"/>
    </location>
</feature>
<sequence length="1360" mass="153608">MEDSFVLQEEIQTLQQNLCDYAIDNEIEIGGLQDKDLARHLNEITERLEVSSRSVMELEVFEKIASFLKNFDQLSPRIASRLLEILLSGFRSEIKATADDIGLNDMDTFPEHRSILERYIFLVYWLLLQIEESSHKSESSSSGRSRQKGKKKEDDFVSSTWINQRRKIYDMFSWLLDLKLAKLWTLPQDRTILVNIFTKPCYKLFESSNMLKYVEMKNSIFQILGICIKRYDHQMAAQTTVMQTLQYWEHSAEPMADLLHFLVDKHDYAQLTDEILRQISNLEFKDVAAKELKDTANPKTFSAFLLHLTDLAPRSILKNLGLLIHLLDSESYTMRMGIIEILGRLIIELTQTAADDQSHRDQINGYFDILEERMLDPIAFCRVKVLQMYLRLLELPFKFPKRRQALAALAIRHLEDKSSGVRKYAVRTLNKLISTHPFDMYGGELKLSDWQDRLTKVTDEIKNSRVANENDNPLGAALISPAATSGEPQSETPVPVPEETSSPTSTSSAIDTPTTPTVEGASPQRTQDQEADDTITMQIDSEVSVSNAQDTQPAASAANGSNDDDDDDDDDDDVPTSHRQTSQPPTPVNVIDPEKLKQLGFMQTFLKDAVAFIEQLEKSMPLISQFLSSKSKMEVLEAMDFFMTAHLYKVNQANAGIRKMLHLIWTKDTSDEGKGIKMKLLGCYRSLYIDMDSKMSRRQNIAQIAKNLIELTYNATLADLTSLEQVLSILMKESAIIPEVIEKLWQVYGFARGQIPKHQRRGAIIILGMLAKADTDVVAEKIDVMLDIGLGHAGKVDLVLARHTCIALQRLAGTKSDQVRGVYEGQRFPMAHPMFHKLRTMIDIPSKSMEWFGMCEQALNAIYGLGDHPDLLCGDLIKARTKLVFTQPTHPQASDDHVSEEISSPPPTSADHEHEPMDVDQTPTNDDTDTSNTSQTTPVPTGQSKAPPLDQQDPFALSQLIFIVGHVAIKQTVYLELLEAVWKRKKAATDKAKIENAEVGDDELEQVGGSAEDDIGDAILRIREQEILFSPQSLLAKFGPLLTEICARNKVYSDRTLQAMATLSLGKFMCVSSEFCERHLRLLLTILEKSKDATIRSNIVIAMGDMSVCFSTLIDDNISFLYNRLGDEDSLVKKNTVMVLTHLILNGMVKVKGQISEMAKCLEDDDSRIADLAKLFFTELATKDNAIYNNLPDIISNLTNSPADQLSEDGFHRIMKFIFSFDFAEKGKQAENVVEKLCQRFKMRSDERGWRDIAYCLSLLPMKSEKSFRKLLDNFPLYQDKLHEDFVHKAFMEIIGKGRATQKLQKGDLKAAVDELENKIEQVMSGDKTVTPDEEVAEEHDMDEPMTDEPSSANSKVNEQ</sequence>
<feature type="compositionally biased region" description="Low complexity" evidence="11">
    <location>
        <begin position="487"/>
        <end position="517"/>
    </location>
</feature>
<feature type="domain" description="Condensin complex subunit 1 N-terminal" evidence="13">
    <location>
        <begin position="77"/>
        <end position="237"/>
    </location>
</feature>
<reference evidence="14 15" key="1">
    <citation type="submission" date="2016-07" db="EMBL/GenBank/DDBJ databases">
        <title>Pervasive Adenine N6-methylation of Active Genes in Fungi.</title>
        <authorList>
            <consortium name="DOE Joint Genome Institute"/>
            <person name="Mondo S.J."/>
            <person name="Dannebaum R.O."/>
            <person name="Kuo R.C."/>
            <person name="Labutti K."/>
            <person name="Haridas S."/>
            <person name="Kuo A."/>
            <person name="Salamov A."/>
            <person name="Ahrendt S.R."/>
            <person name="Lipzen A."/>
            <person name="Sullivan W."/>
            <person name="Andreopoulos W.B."/>
            <person name="Clum A."/>
            <person name="Lindquist E."/>
            <person name="Daum C."/>
            <person name="Ramamoorthy G.K."/>
            <person name="Gryganskyi A."/>
            <person name="Culley D."/>
            <person name="Magnuson J.K."/>
            <person name="James T.Y."/>
            <person name="O'Malley M.A."/>
            <person name="Stajich J.E."/>
            <person name="Spatafora J.W."/>
            <person name="Visel A."/>
            <person name="Grigoriev I.V."/>
        </authorList>
    </citation>
    <scope>NUCLEOTIDE SEQUENCE [LARGE SCALE GENOMIC DNA]</scope>
    <source>
        <strain evidence="14 15">NRRL 3301</strain>
    </source>
</reference>
<dbReference type="GO" id="GO:0051301">
    <property type="term" value="P:cell division"/>
    <property type="evidence" value="ECO:0007669"/>
    <property type="project" value="UniProtKB-KW"/>
</dbReference>
<keyword evidence="7 10" id="KW-0226">DNA condensation</keyword>
<dbReference type="Pfam" id="PF12922">
    <property type="entry name" value="Cnd1_N"/>
    <property type="match status" value="1"/>
</dbReference>